<name>A0A8H4R6Q0_9HELO</name>
<evidence type="ECO:0000313" key="2">
    <source>
        <dbReference type="EMBL" id="KAF4624634.1"/>
    </source>
</evidence>
<dbReference type="AlphaFoldDB" id="A0A8H4R6Q0"/>
<keyword evidence="3" id="KW-1185">Reference proteome</keyword>
<dbReference type="Proteomes" id="UP000566819">
    <property type="component" value="Unassembled WGS sequence"/>
</dbReference>
<dbReference type="OrthoDB" id="3563787at2759"/>
<feature type="region of interest" description="Disordered" evidence="1">
    <location>
        <begin position="193"/>
        <end position="236"/>
    </location>
</feature>
<evidence type="ECO:0000256" key="1">
    <source>
        <dbReference type="SAM" id="MobiDB-lite"/>
    </source>
</evidence>
<reference evidence="2 3" key="1">
    <citation type="submission" date="2020-03" db="EMBL/GenBank/DDBJ databases">
        <title>Draft Genome Sequence of Cudoniella acicularis.</title>
        <authorList>
            <person name="Buettner E."/>
            <person name="Kellner H."/>
        </authorList>
    </citation>
    <scope>NUCLEOTIDE SEQUENCE [LARGE SCALE GENOMIC DNA]</scope>
    <source>
        <strain evidence="2 3">DSM 108380</strain>
    </source>
</reference>
<organism evidence="2 3">
    <name type="scientific">Cudoniella acicularis</name>
    <dbReference type="NCBI Taxonomy" id="354080"/>
    <lineage>
        <taxon>Eukaryota</taxon>
        <taxon>Fungi</taxon>
        <taxon>Dikarya</taxon>
        <taxon>Ascomycota</taxon>
        <taxon>Pezizomycotina</taxon>
        <taxon>Leotiomycetes</taxon>
        <taxon>Helotiales</taxon>
        <taxon>Tricladiaceae</taxon>
        <taxon>Cudoniella</taxon>
    </lineage>
</organism>
<evidence type="ECO:0000313" key="3">
    <source>
        <dbReference type="Proteomes" id="UP000566819"/>
    </source>
</evidence>
<comment type="caution">
    <text evidence="2">The sequence shown here is derived from an EMBL/GenBank/DDBJ whole genome shotgun (WGS) entry which is preliminary data.</text>
</comment>
<dbReference type="EMBL" id="JAAMPI010001598">
    <property type="protein sequence ID" value="KAF4624634.1"/>
    <property type="molecule type" value="Genomic_DNA"/>
</dbReference>
<sequence length="386" mass="43457">MSLVDINDERQMWLWENTYTGNESATVEFWAYIFKEKIFRGPDFSIAPEAPPTTDISNRRKVDLVIKKWQPARKGKKAKFGVVLFFEAKKYRATQPEIETLESQAFTAALAWLQENDAAEAYSMTVIGDAAKLWFTTVKSDYPFPMVPTTSDLADRSTYIKANSTSAQDLRDGFDTILRYPQGLPESQIRVLKSNATPPKPVSGDDRYGIANPIRQPDFGTSLPQGTGGGGSYSGYTLDTSTSGTSFAPSVEASTQNVETDHNFASASGGYGGLASTNPPPTAFPPANTNPTLELLEPLPDDAQYVEVKLRIDEENKYFYRYNHGDVWREAELWQWQKRTRRHKGQVSECFLNTRQNSLNFWTWTLDPNLVQRVDSKHSKGKHRAH</sequence>
<proteinExistence type="predicted"/>
<gene>
    <name evidence="2" type="ORF">G7Y89_g13538</name>
</gene>
<protein>
    <submittedName>
        <fullName evidence="2">Uncharacterized protein</fullName>
    </submittedName>
</protein>
<accession>A0A8H4R6Q0</accession>